<dbReference type="InterPro" id="IPR002104">
    <property type="entry name" value="Integrase_catalytic"/>
</dbReference>
<dbReference type="CDD" id="cd00801">
    <property type="entry name" value="INT_P4_C"/>
    <property type="match status" value="1"/>
</dbReference>
<dbReference type="Gene3D" id="1.10.150.130">
    <property type="match status" value="1"/>
</dbReference>
<comment type="caution">
    <text evidence="6">The sequence shown here is derived from an EMBL/GenBank/DDBJ whole genome shotgun (WGS) entry which is preliminary data.</text>
</comment>
<dbReference type="Pfam" id="PF00589">
    <property type="entry name" value="Phage_integrase"/>
    <property type="match status" value="1"/>
</dbReference>
<evidence type="ECO:0000256" key="1">
    <source>
        <dbReference type="ARBA" id="ARBA00008857"/>
    </source>
</evidence>
<evidence type="ECO:0000256" key="3">
    <source>
        <dbReference type="ARBA" id="ARBA00023125"/>
    </source>
</evidence>
<proteinExistence type="inferred from homology"/>
<dbReference type="InterPro" id="IPR050808">
    <property type="entry name" value="Phage_Integrase"/>
</dbReference>
<comment type="similarity">
    <text evidence="1">Belongs to the 'phage' integrase family.</text>
</comment>
<dbReference type="InterPro" id="IPR038488">
    <property type="entry name" value="Integrase_DNA-bd_sf"/>
</dbReference>
<dbReference type="GO" id="GO:0015074">
    <property type="term" value="P:DNA integration"/>
    <property type="evidence" value="ECO:0007669"/>
    <property type="project" value="UniProtKB-KW"/>
</dbReference>
<dbReference type="GO" id="GO:0006310">
    <property type="term" value="P:DNA recombination"/>
    <property type="evidence" value="ECO:0007669"/>
    <property type="project" value="UniProtKB-KW"/>
</dbReference>
<dbReference type="AlphaFoldDB" id="A0A939HIX3"/>
<dbReference type="InterPro" id="IPR010998">
    <property type="entry name" value="Integrase_recombinase_N"/>
</dbReference>
<dbReference type="InterPro" id="IPR025166">
    <property type="entry name" value="Integrase_DNA_bind_dom"/>
</dbReference>
<dbReference type="Pfam" id="PF22022">
    <property type="entry name" value="Phage_int_M"/>
    <property type="match status" value="1"/>
</dbReference>
<gene>
    <name evidence="6" type="ORF">J2D77_08955</name>
</gene>
<keyword evidence="4" id="KW-0233">DNA recombination</keyword>
<evidence type="ECO:0000256" key="2">
    <source>
        <dbReference type="ARBA" id="ARBA00022908"/>
    </source>
</evidence>
<keyword evidence="2" id="KW-0229">DNA integration</keyword>
<keyword evidence="3 6" id="KW-0238">DNA-binding</keyword>
<protein>
    <submittedName>
        <fullName evidence="6">Integrase arm-type DNA-binding domain-containing protein</fullName>
    </submittedName>
</protein>
<dbReference type="SUPFAM" id="SSF56349">
    <property type="entry name" value="DNA breaking-rejoining enzymes"/>
    <property type="match status" value="1"/>
</dbReference>
<accession>A0A939HIX3</accession>
<evidence type="ECO:0000256" key="4">
    <source>
        <dbReference type="ARBA" id="ARBA00023172"/>
    </source>
</evidence>
<dbReference type="Gene3D" id="1.10.443.10">
    <property type="entry name" value="Intergrase catalytic core"/>
    <property type="match status" value="1"/>
</dbReference>
<organism evidence="6 7">
    <name type="scientific">Acetobacter garciniae</name>
    <dbReference type="NCBI Taxonomy" id="2817435"/>
    <lineage>
        <taxon>Bacteria</taxon>
        <taxon>Pseudomonadati</taxon>
        <taxon>Pseudomonadota</taxon>
        <taxon>Alphaproteobacteria</taxon>
        <taxon>Acetobacterales</taxon>
        <taxon>Acetobacteraceae</taxon>
        <taxon>Acetobacter</taxon>
    </lineage>
</organism>
<keyword evidence="7" id="KW-1185">Reference proteome</keyword>
<dbReference type="EMBL" id="JAFVMH010000003">
    <property type="protein sequence ID" value="MBO1325273.1"/>
    <property type="molecule type" value="Genomic_DNA"/>
</dbReference>
<evidence type="ECO:0000313" key="6">
    <source>
        <dbReference type="EMBL" id="MBO1325273.1"/>
    </source>
</evidence>
<name>A0A939HIX3_9PROT</name>
<reference evidence="6" key="1">
    <citation type="submission" date="2021-03" db="EMBL/GenBank/DDBJ databases">
        <title>The complete genome sequence of Acetobacter sp. TBRC 12339.</title>
        <authorList>
            <person name="Charoenyingcharoen P."/>
            <person name="Yukphan P."/>
        </authorList>
    </citation>
    <scope>NUCLEOTIDE SEQUENCE</scope>
    <source>
        <strain evidence="6">TBRC 12339</strain>
    </source>
</reference>
<sequence length="411" mass="46593">MLTDTKIKTAKAQEKAYRLADSEGLFIHVMPTGKKFWRMRYRASSGKEQTLTFGPYPAVSLRDARAMRDSAKDMMRHGIDPSQAGKLSPVLAASREEDSFETVAREWYALRRDLWRPRHAHDVIHSLERDVFPLIGKLPPAQINARVVLHVLNQIEERGAIETAHRVRQRMSDVFVHAIATGRADNDPATVVKAALRPVQHGRQPAITDLAQAREMIAKVEGSPAHPVTLLALRLLYLTAVRPGEIRGALWEEFHDLDGPEPLWIIPAERMKMGRDHIVPLSPQAVEVVQAVRPFSERWAHLFPNARRPRVPMCENALGYLLNRAGYHGRHVPHGFRSTFSSVMNERHPQDHAVIELMLAHVSRDKVAGAYNRALHLSRRRELSRIWMELILEGQVDTKTLVSGRRKPMAG</sequence>
<dbReference type="InterPro" id="IPR053876">
    <property type="entry name" value="Phage_int_M"/>
</dbReference>
<dbReference type="RefSeq" id="WP_207845912.1">
    <property type="nucleotide sequence ID" value="NZ_JAFVMH010000003.1"/>
</dbReference>
<dbReference type="PROSITE" id="PS51898">
    <property type="entry name" value="TYR_RECOMBINASE"/>
    <property type="match status" value="1"/>
</dbReference>
<dbReference type="InterPro" id="IPR011010">
    <property type="entry name" value="DNA_brk_join_enz"/>
</dbReference>
<dbReference type="PANTHER" id="PTHR30629">
    <property type="entry name" value="PROPHAGE INTEGRASE"/>
    <property type="match status" value="1"/>
</dbReference>
<evidence type="ECO:0000313" key="7">
    <source>
        <dbReference type="Proteomes" id="UP000664073"/>
    </source>
</evidence>
<evidence type="ECO:0000259" key="5">
    <source>
        <dbReference type="PROSITE" id="PS51898"/>
    </source>
</evidence>
<dbReference type="GO" id="GO:0003677">
    <property type="term" value="F:DNA binding"/>
    <property type="evidence" value="ECO:0007669"/>
    <property type="project" value="UniProtKB-KW"/>
</dbReference>
<dbReference type="Gene3D" id="3.30.160.390">
    <property type="entry name" value="Integrase, DNA-binding domain"/>
    <property type="match status" value="1"/>
</dbReference>
<dbReference type="PANTHER" id="PTHR30629:SF2">
    <property type="entry name" value="PROPHAGE INTEGRASE INTS-RELATED"/>
    <property type="match status" value="1"/>
</dbReference>
<dbReference type="InterPro" id="IPR013762">
    <property type="entry name" value="Integrase-like_cat_sf"/>
</dbReference>
<dbReference type="Proteomes" id="UP000664073">
    <property type="component" value="Unassembled WGS sequence"/>
</dbReference>
<dbReference type="Pfam" id="PF13356">
    <property type="entry name" value="Arm-DNA-bind_3"/>
    <property type="match status" value="1"/>
</dbReference>
<feature type="domain" description="Tyr recombinase" evidence="5">
    <location>
        <begin position="203"/>
        <end position="388"/>
    </location>
</feature>